<evidence type="ECO:0000256" key="3">
    <source>
        <dbReference type="ARBA" id="ARBA00022692"/>
    </source>
</evidence>
<dbReference type="GO" id="GO:0016020">
    <property type="term" value="C:membrane"/>
    <property type="evidence" value="ECO:0007669"/>
    <property type="project" value="UniProtKB-SubCell"/>
</dbReference>
<keyword evidence="3 7" id="KW-0812">Transmembrane</keyword>
<proteinExistence type="predicted"/>
<name>A0A0D0C3C6_9AGAR</name>
<feature type="region of interest" description="Disordered" evidence="6">
    <location>
        <begin position="298"/>
        <end position="333"/>
    </location>
</feature>
<dbReference type="PRINTS" id="PR01035">
    <property type="entry name" value="TCRTETA"/>
</dbReference>
<evidence type="ECO:0000256" key="7">
    <source>
        <dbReference type="SAM" id="Phobius"/>
    </source>
</evidence>
<dbReference type="SUPFAM" id="SSF103473">
    <property type="entry name" value="MFS general substrate transporter"/>
    <property type="match status" value="2"/>
</dbReference>
<keyword evidence="2" id="KW-0813">Transport</keyword>
<feature type="region of interest" description="Disordered" evidence="6">
    <location>
        <begin position="419"/>
        <end position="444"/>
    </location>
</feature>
<keyword evidence="9" id="KW-1185">Reference proteome</keyword>
<keyword evidence="5 7" id="KW-0472">Membrane</keyword>
<evidence type="ECO:0000256" key="2">
    <source>
        <dbReference type="ARBA" id="ARBA00022448"/>
    </source>
</evidence>
<feature type="compositionally biased region" description="Low complexity" evidence="6">
    <location>
        <begin position="552"/>
        <end position="565"/>
    </location>
</feature>
<feature type="transmembrane region" description="Helical" evidence="7">
    <location>
        <begin position="656"/>
        <end position="675"/>
    </location>
</feature>
<gene>
    <name evidence="8" type="ORF">GYMLUDRAFT_46768</name>
</gene>
<feature type="compositionally biased region" description="Polar residues" evidence="6">
    <location>
        <begin position="419"/>
        <end position="431"/>
    </location>
</feature>
<dbReference type="AlphaFoldDB" id="A0A0D0C3C6"/>
<reference evidence="8 9" key="1">
    <citation type="submission" date="2014-04" db="EMBL/GenBank/DDBJ databases">
        <title>Evolutionary Origins and Diversification of the Mycorrhizal Mutualists.</title>
        <authorList>
            <consortium name="DOE Joint Genome Institute"/>
            <consortium name="Mycorrhizal Genomics Consortium"/>
            <person name="Kohler A."/>
            <person name="Kuo A."/>
            <person name="Nagy L.G."/>
            <person name="Floudas D."/>
            <person name="Copeland A."/>
            <person name="Barry K.W."/>
            <person name="Cichocki N."/>
            <person name="Veneault-Fourrey C."/>
            <person name="LaButti K."/>
            <person name="Lindquist E.A."/>
            <person name="Lipzen A."/>
            <person name="Lundell T."/>
            <person name="Morin E."/>
            <person name="Murat C."/>
            <person name="Riley R."/>
            <person name="Ohm R."/>
            <person name="Sun H."/>
            <person name="Tunlid A."/>
            <person name="Henrissat B."/>
            <person name="Grigoriev I.V."/>
            <person name="Hibbett D.S."/>
            <person name="Martin F."/>
        </authorList>
    </citation>
    <scope>NUCLEOTIDE SEQUENCE [LARGE SCALE GENOMIC DNA]</scope>
    <source>
        <strain evidence="8 9">FD-317 M1</strain>
    </source>
</reference>
<feature type="transmembrane region" description="Helical" evidence="7">
    <location>
        <begin position="227"/>
        <end position="246"/>
    </location>
</feature>
<dbReference type="InterPro" id="IPR011701">
    <property type="entry name" value="MFS"/>
</dbReference>
<keyword evidence="4 7" id="KW-1133">Transmembrane helix</keyword>
<feature type="transmembrane region" description="Helical" evidence="7">
    <location>
        <begin position="167"/>
        <end position="184"/>
    </location>
</feature>
<feature type="compositionally biased region" description="Acidic residues" evidence="6">
    <location>
        <begin position="483"/>
        <end position="507"/>
    </location>
</feature>
<evidence type="ECO:0000256" key="5">
    <source>
        <dbReference type="ARBA" id="ARBA00023136"/>
    </source>
</evidence>
<dbReference type="InterPro" id="IPR036259">
    <property type="entry name" value="MFS_trans_sf"/>
</dbReference>
<protein>
    <recommendedName>
        <fullName evidence="10">Major facilitator superfamily MFS-1</fullName>
    </recommendedName>
</protein>
<dbReference type="Proteomes" id="UP000053593">
    <property type="component" value="Unassembled WGS sequence"/>
</dbReference>
<feature type="transmembrane region" description="Helical" evidence="7">
    <location>
        <begin position="97"/>
        <end position="121"/>
    </location>
</feature>
<feature type="compositionally biased region" description="Basic residues" evidence="6">
    <location>
        <begin position="1"/>
        <end position="13"/>
    </location>
</feature>
<evidence type="ECO:0000256" key="1">
    <source>
        <dbReference type="ARBA" id="ARBA00004141"/>
    </source>
</evidence>
<feature type="region of interest" description="Disordered" evidence="6">
    <location>
        <begin position="1"/>
        <end position="33"/>
    </location>
</feature>
<feature type="transmembrane region" description="Helical" evidence="7">
    <location>
        <begin position="737"/>
        <end position="758"/>
    </location>
</feature>
<dbReference type="GO" id="GO:0022857">
    <property type="term" value="F:transmembrane transporter activity"/>
    <property type="evidence" value="ECO:0007669"/>
    <property type="project" value="InterPro"/>
</dbReference>
<dbReference type="Pfam" id="PF07690">
    <property type="entry name" value="MFS_1"/>
    <property type="match status" value="1"/>
</dbReference>
<evidence type="ECO:0008006" key="10">
    <source>
        <dbReference type="Google" id="ProtNLM"/>
    </source>
</evidence>
<evidence type="ECO:0000256" key="4">
    <source>
        <dbReference type="ARBA" id="ARBA00022989"/>
    </source>
</evidence>
<feature type="transmembrane region" description="Helical" evidence="7">
    <location>
        <begin position="778"/>
        <end position="798"/>
    </location>
</feature>
<dbReference type="OrthoDB" id="10262656at2759"/>
<feature type="transmembrane region" description="Helical" evidence="7">
    <location>
        <begin position="810"/>
        <end position="831"/>
    </location>
</feature>
<feature type="region of interest" description="Disordered" evidence="6">
    <location>
        <begin position="483"/>
        <end position="579"/>
    </location>
</feature>
<feature type="transmembrane region" description="Helical" evidence="7">
    <location>
        <begin position="843"/>
        <end position="862"/>
    </location>
</feature>
<evidence type="ECO:0000256" key="6">
    <source>
        <dbReference type="SAM" id="MobiDB-lite"/>
    </source>
</evidence>
<dbReference type="PANTHER" id="PTHR23504">
    <property type="entry name" value="MAJOR FACILITATOR SUPERFAMILY DOMAIN-CONTAINING PROTEIN 10"/>
    <property type="match status" value="1"/>
</dbReference>
<evidence type="ECO:0000313" key="8">
    <source>
        <dbReference type="EMBL" id="KIK56864.1"/>
    </source>
</evidence>
<feature type="transmembrane region" description="Helical" evidence="7">
    <location>
        <begin position="133"/>
        <end position="155"/>
    </location>
</feature>
<dbReference type="EMBL" id="KN834794">
    <property type="protein sequence ID" value="KIK56864.1"/>
    <property type="molecule type" value="Genomic_DNA"/>
</dbReference>
<feature type="transmembrane region" description="Helical" evidence="7">
    <location>
        <begin position="266"/>
        <end position="289"/>
    </location>
</feature>
<dbReference type="Gene3D" id="1.20.1250.20">
    <property type="entry name" value="MFS general substrate transporter like domains"/>
    <property type="match status" value="2"/>
</dbReference>
<feature type="transmembrane region" description="Helical" evidence="7">
    <location>
        <begin position="695"/>
        <end position="716"/>
    </location>
</feature>
<evidence type="ECO:0000313" key="9">
    <source>
        <dbReference type="Proteomes" id="UP000053593"/>
    </source>
</evidence>
<feature type="transmembrane region" description="Helical" evidence="7">
    <location>
        <begin position="196"/>
        <end position="215"/>
    </location>
</feature>
<dbReference type="InterPro" id="IPR001958">
    <property type="entry name" value="Tet-R_TetA/multi-R_MdtG-like"/>
</dbReference>
<comment type="subcellular location">
    <subcellularLocation>
        <location evidence="1">Membrane</location>
        <topology evidence="1">Multi-pass membrane protein</topology>
    </subcellularLocation>
</comment>
<sequence>MSTPKSNRRHSATPRRTFGADDSALDDTDATPTRSSLRRALSRISLGSLRRPSFIFKNGSDSEGGVFSPSVERARIPSVSQPAPEAYATPLPVLSMIVLSITLLGEFLSANVSTPFLLFMVKGFGKLTDEAEIAFWTGILVATFFLTQFLTSLLWATVADRHGRRSVLIVSLLGSAVTCAFFGTSTSLPQAICIRLLQGIFAGAVGVARGSVAFVTDASNEGRAYAILGFCWGFGGVAGAIIGGTFESPAEKWPGVFAKVPLFVEYPYLLPCALAAFVTLLGSFLACFLGPDGGPRQGAIQLPPEKVDTHPTIPEEDEESIPPSPIFDDEEPRDTFTGSLKRSIGRTIGKRLSGYFASRVPVASSAVETPLPQPPVPLSTGARLERTRTVSNSKPSRFNGSAYGYSSYRNRLASNATLTRRFSTRRGSTASYGRRGSNADGLPNRESFASDMNFAQRLLMANENAVTNIADLWVAAAMNVDNEDPFESDSENGSEVGDNDSDVEDPLGEFASEEVSTSPTTARPRRSSRTSFSGSSLRPPVGSSRQHPFGSPRRPSIPTRPIAIRQPSSAGSVEYGTPTSRRFSNVPSIFSHPGVRTPSAVLDAQQLLLRDEGSTSASDPNEMNPNLEPILESRRASAIVQHEEEEEVFTEKAPSLVSQIPILVIIQYGLLALHSTTHDQVFMSYLVTDYDSGGLNLNAGHFAQLIALMCLAQIFYQFYLYPNLGPPRGRFSHMTMFRLGSLFFIPSYLSVILYRVPFASEEEDGNLPLMAALTLSTALRFCGSTFGYTAISILLNYMTPPDAVGLANGIAQSIVSLARCIGPVMGGLLWSVSIEGNPNGYPLGFIVCAGVCAVAVLHSFFIR</sequence>
<accession>A0A0D0C3C6</accession>
<dbReference type="HOGENOM" id="CLU_008983_0_0_1"/>
<feature type="compositionally biased region" description="Polar residues" evidence="6">
    <location>
        <begin position="566"/>
        <end position="579"/>
    </location>
</feature>
<feature type="compositionally biased region" description="Low complexity" evidence="6">
    <location>
        <begin position="529"/>
        <end position="539"/>
    </location>
</feature>
<dbReference type="PANTHER" id="PTHR23504:SF17">
    <property type="entry name" value="MAJOR FACILITATOR SUPERFAMILY (MFS) PROFILE DOMAIN-CONTAINING PROTEIN"/>
    <property type="match status" value="1"/>
</dbReference>
<organism evidence="8 9">
    <name type="scientific">Collybiopsis luxurians FD-317 M1</name>
    <dbReference type="NCBI Taxonomy" id="944289"/>
    <lineage>
        <taxon>Eukaryota</taxon>
        <taxon>Fungi</taxon>
        <taxon>Dikarya</taxon>
        <taxon>Basidiomycota</taxon>
        <taxon>Agaricomycotina</taxon>
        <taxon>Agaricomycetes</taxon>
        <taxon>Agaricomycetidae</taxon>
        <taxon>Agaricales</taxon>
        <taxon>Marasmiineae</taxon>
        <taxon>Omphalotaceae</taxon>
        <taxon>Collybiopsis</taxon>
        <taxon>Collybiopsis luxurians</taxon>
    </lineage>
</organism>